<dbReference type="EC" id="2.7.7.65" evidence="1"/>
<dbReference type="EMBL" id="QPJK01000005">
    <property type="protein sequence ID" value="RCW70345.1"/>
    <property type="molecule type" value="Genomic_DNA"/>
</dbReference>
<gene>
    <name evidence="5" type="ORF">DES41_105287</name>
</gene>
<dbReference type="GO" id="GO:0005886">
    <property type="term" value="C:plasma membrane"/>
    <property type="evidence" value="ECO:0007669"/>
    <property type="project" value="TreeGrafter"/>
</dbReference>
<comment type="caution">
    <text evidence="5">The sequence shown here is derived from an EMBL/GenBank/DDBJ whole genome shotgun (WGS) entry which is preliminary data.</text>
</comment>
<evidence type="ECO:0000256" key="2">
    <source>
        <dbReference type="ARBA" id="ARBA00034247"/>
    </source>
</evidence>
<dbReference type="InterPro" id="IPR013655">
    <property type="entry name" value="PAS_fold_3"/>
</dbReference>
<dbReference type="Pfam" id="PF12860">
    <property type="entry name" value="PAS_7"/>
    <property type="match status" value="1"/>
</dbReference>
<dbReference type="InterPro" id="IPR050469">
    <property type="entry name" value="Diguanylate_Cyclase"/>
</dbReference>
<sequence length="580" mass="64135">MLDTLLHAFGAALDGLEVAYCAFDSADRTLAWNATFLEIFPEHDGKIHAGEPYAENLRRFYAGRLTEPERVHIGRYIEEGLARHRAQRRPYEFDHRDARVRVSSLEMGRFGRVRVWRRVARLATVQTHHVPSTQKLAELNATAVLERLVNGVLIVDLADRCMWANQAFLKLYGLRSAETAVGLSFEAIYRDAWQGQQGDGAFLQSMLALRENQRCSGAPFELALPGDRFVRVVEQRGEVDGRGYFEHSDITDQRRQQAALAEAERRYRLLAEFSSDLILSIEGRTIAYASPSLTELLGWTAADVVGRSVARFCHPQDFGLLVAPAAPPQCERMQADYRVRAKHKNGSYVWVEGRVRQLPGQADAHGARRIVNLRGIDARKAVEEKLERAQAELKALATTDALTGLANRRKLDEVFGLEFRRALREGMPLTVLVLDIDHFKRFNDVHGHQQGDNVLRSVGAVLQKFAERAGDLAVRLGGEEFVLVLPATEKARAVGLATKILEEVRAVAVGGAPGQVTASIGVATLYQSSPVESADALLELADRALYAAKHGGRNRFVEASTSSYEAAPRQVVAERGGGAG</sequence>
<dbReference type="InterPro" id="IPR035965">
    <property type="entry name" value="PAS-like_dom_sf"/>
</dbReference>
<dbReference type="FunFam" id="3.30.70.270:FF:000001">
    <property type="entry name" value="Diguanylate cyclase domain protein"/>
    <property type="match status" value="1"/>
</dbReference>
<dbReference type="Gene3D" id="3.30.70.270">
    <property type="match status" value="1"/>
</dbReference>
<feature type="domain" description="PAS" evidence="3">
    <location>
        <begin position="263"/>
        <end position="317"/>
    </location>
</feature>
<dbReference type="PANTHER" id="PTHR45138">
    <property type="entry name" value="REGULATORY COMPONENTS OF SENSORY TRANSDUCTION SYSTEM"/>
    <property type="match status" value="1"/>
</dbReference>
<dbReference type="CDD" id="cd00130">
    <property type="entry name" value="PAS"/>
    <property type="match status" value="1"/>
</dbReference>
<proteinExistence type="predicted"/>
<dbReference type="NCBIfam" id="TIGR00229">
    <property type="entry name" value="sensory_box"/>
    <property type="match status" value="1"/>
</dbReference>
<dbReference type="PANTHER" id="PTHR45138:SF9">
    <property type="entry name" value="DIGUANYLATE CYCLASE DGCM-RELATED"/>
    <property type="match status" value="1"/>
</dbReference>
<dbReference type="Pfam" id="PF00990">
    <property type="entry name" value="GGDEF"/>
    <property type="match status" value="1"/>
</dbReference>
<dbReference type="CDD" id="cd01949">
    <property type="entry name" value="GGDEF"/>
    <property type="match status" value="1"/>
</dbReference>
<dbReference type="GO" id="GO:0043709">
    <property type="term" value="P:cell adhesion involved in single-species biofilm formation"/>
    <property type="evidence" value="ECO:0007669"/>
    <property type="project" value="TreeGrafter"/>
</dbReference>
<dbReference type="NCBIfam" id="TIGR00254">
    <property type="entry name" value="GGDEF"/>
    <property type="match status" value="1"/>
</dbReference>
<dbReference type="InterPro" id="IPR029787">
    <property type="entry name" value="Nucleotide_cyclase"/>
</dbReference>
<dbReference type="AlphaFoldDB" id="A0A368XR42"/>
<keyword evidence="6" id="KW-1185">Reference proteome</keyword>
<dbReference type="Gene3D" id="3.30.450.20">
    <property type="entry name" value="PAS domain"/>
    <property type="match status" value="2"/>
</dbReference>
<dbReference type="SUPFAM" id="SSF55785">
    <property type="entry name" value="PYP-like sensor domain (PAS domain)"/>
    <property type="match status" value="2"/>
</dbReference>
<dbReference type="GO" id="GO:0052621">
    <property type="term" value="F:diguanylate cyclase activity"/>
    <property type="evidence" value="ECO:0007669"/>
    <property type="project" value="UniProtKB-EC"/>
</dbReference>
<dbReference type="SUPFAM" id="SSF55073">
    <property type="entry name" value="Nucleotide cyclase"/>
    <property type="match status" value="1"/>
</dbReference>
<dbReference type="GO" id="GO:1902201">
    <property type="term" value="P:negative regulation of bacterial-type flagellum-dependent cell motility"/>
    <property type="evidence" value="ECO:0007669"/>
    <property type="project" value="TreeGrafter"/>
</dbReference>
<evidence type="ECO:0000259" key="3">
    <source>
        <dbReference type="PROSITE" id="PS50112"/>
    </source>
</evidence>
<organism evidence="5 6">
    <name type="scientific">Pseudorhodoferax soli</name>
    <dbReference type="NCBI Taxonomy" id="545864"/>
    <lineage>
        <taxon>Bacteria</taxon>
        <taxon>Pseudomonadati</taxon>
        <taxon>Pseudomonadota</taxon>
        <taxon>Betaproteobacteria</taxon>
        <taxon>Burkholderiales</taxon>
        <taxon>Comamonadaceae</taxon>
    </lineage>
</organism>
<dbReference type="SMART" id="SM00091">
    <property type="entry name" value="PAS"/>
    <property type="match status" value="3"/>
</dbReference>
<dbReference type="Proteomes" id="UP000252884">
    <property type="component" value="Unassembled WGS sequence"/>
</dbReference>
<evidence type="ECO:0000259" key="4">
    <source>
        <dbReference type="PROSITE" id="PS50887"/>
    </source>
</evidence>
<dbReference type="Pfam" id="PF08447">
    <property type="entry name" value="PAS_3"/>
    <property type="match status" value="1"/>
</dbReference>
<reference evidence="5 6" key="1">
    <citation type="submission" date="2018-07" db="EMBL/GenBank/DDBJ databases">
        <title>Genomic Encyclopedia of Type Strains, Phase IV (KMG-IV): sequencing the most valuable type-strain genomes for metagenomic binning, comparative biology and taxonomic classification.</title>
        <authorList>
            <person name="Goeker M."/>
        </authorList>
    </citation>
    <scope>NUCLEOTIDE SEQUENCE [LARGE SCALE GENOMIC DNA]</scope>
    <source>
        <strain evidence="5 6">DSM 21634</strain>
    </source>
</reference>
<dbReference type="PROSITE" id="PS50112">
    <property type="entry name" value="PAS"/>
    <property type="match status" value="1"/>
</dbReference>
<dbReference type="InterPro" id="IPR043128">
    <property type="entry name" value="Rev_trsase/Diguanyl_cyclase"/>
</dbReference>
<dbReference type="InterPro" id="IPR000160">
    <property type="entry name" value="GGDEF_dom"/>
</dbReference>
<feature type="domain" description="GGDEF" evidence="4">
    <location>
        <begin position="427"/>
        <end position="561"/>
    </location>
</feature>
<evidence type="ECO:0000256" key="1">
    <source>
        <dbReference type="ARBA" id="ARBA00012528"/>
    </source>
</evidence>
<protein>
    <recommendedName>
        <fullName evidence="1">diguanylate cyclase</fullName>
        <ecNumber evidence="1">2.7.7.65</ecNumber>
    </recommendedName>
</protein>
<dbReference type="InterPro" id="IPR000014">
    <property type="entry name" value="PAS"/>
</dbReference>
<evidence type="ECO:0000313" key="6">
    <source>
        <dbReference type="Proteomes" id="UP000252884"/>
    </source>
</evidence>
<accession>A0A368XR42</accession>
<name>A0A368XR42_9BURK</name>
<evidence type="ECO:0000313" key="5">
    <source>
        <dbReference type="EMBL" id="RCW70345.1"/>
    </source>
</evidence>
<dbReference type="SMART" id="SM00267">
    <property type="entry name" value="GGDEF"/>
    <property type="match status" value="1"/>
</dbReference>
<comment type="catalytic activity">
    <reaction evidence="2">
        <text>2 GTP = 3',3'-c-di-GMP + 2 diphosphate</text>
        <dbReference type="Rhea" id="RHEA:24898"/>
        <dbReference type="ChEBI" id="CHEBI:33019"/>
        <dbReference type="ChEBI" id="CHEBI:37565"/>
        <dbReference type="ChEBI" id="CHEBI:58805"/>
        <dbReference type="EC" id="2.7.7.65"/>
    </reaction>
</comment>
<dbReference type="PROSITE" id="PS50887">
    <property type="entry name" value="GGDEF"/>
    <property type="match status" value="1"/>
</dbReference>